<dbReference type="EMBL" id="FTOG01000010">
    <property type="protein sequence ID" value="SIT10380.1"/>
    <property type="molecule type" value="Genomic_DNA"/>
</dbReference>
<dbReference type="InterPro" id="IPR036215">
    <property type="entry name" value="TM0957-like_sf"/>
</dbReference>
<accession>A0A1N7PIQ4</accession>
<dbReference type="InterPro" id="IPR014582">
    <property type="entry name" value="UCP033535_lipo"/>
</dbReference>
<feature type="chain" id="PRO_5012410708" evidence="1">
    <location>
        <begin position="19"/>
        <end position="215"/>
    </location>
</feature>
<dbReference type="AlphaFoldDB" id="A0A1N7PIQ4"/>
<dbReference type="Proteomes" id="UP000186221">
    <property type="component" value="Unassembled WGS sequence"/>
</dbReference>
<dbReference type="STRING" id="453582.SAMN05421580_11036"/>
<evidence type="ECO:0000256" key="1">
    <source>
        <dbReference type="SAM" id="SignalP"/>
    </source>
</evidence>
<dbReference type="SUPFAM" id="SSF141318">
    <property type="entry name" value="TM0957-like"/>
    <property type="match status" value="1"/>
</dbReference>
<keyword evidence="3" id="KW-1185">Reference proteome</keyword>
<dbReference type="PIRSF" id="PIRSF033535">
    <property type="entry name" value="UCP033535_plp"/>
    <property type="match status" value="1"/>
</dbReference>
<dbReference type="RefSeq" id="WP_076485774.1">
    <property type="nucleotide sequence ID" value="NZ_FTOG01000010.1"/>
</dbReference>
<gene>
    <name evidence="2" type="ORF">SAMN05421580_11036</name>
</gene>
<keyword evidence="1" id="KW-0732">Signal</keyword>
<protein>
    <submittedName>
        <fullName evidence="2">Predicted lipoprotein</fullName>
    </submittedName>
</protein>
<dbReference type="PROSITE" id="PS51257">
    <property type="entry name" value="PROKAR_LIPOPROTEIN"/>
    <property type="match status" value="1"/>
</dbReference>
<feature type="signal peptide" evidence="1">
    <location>
        <begin position="1"/>
        <end position="18"/>
    </location>
</feature>
<proteinExistence type="predicted"/>
<dbReference type="Pfam" id="PF10054">
    <property type="entry name" value="DUF2291"/>
    <property type="match status" value="1"/>
</dbReference>
<name>A0A1N7PIQ4_9RHOB</name>
<keyword evidence="2" id="KW-0449">Lipoprotein</keyword>
<dbReference type="OrthoDB" id="6631333at2"/>
<reference evidence="3" key="1">
    <citation type="submission" date="2017-01" db="EMBL/GenBank/DDBJ databases">
        <authorList>
            <person name="Varghese N."/>
            <person name="Submissions S."/>
        </authorList>
    </citation>
    <scope>NUCLEOTIDE SEQUENCE [LARGE SCALE GENOMIC DNA]</scope>
    <source>
        <strain evidence="3">DSM 19945</strain>
    </source>
</reference>
<evidence type="ECO:0000313" key="3">
    <source>
        <dbReference type="Proteomes" id="UP000186221"/>
    </source>
</evidence>
<evidence type="ECO:0000313" key="2">
    <source>
        <dbReference type="EMBL" id="SIT10380.1"/>
    </source>
</evidence>
<sequence length="215" mass="22024">MKFVTVTALCLASAMALSGCKIVPDTAENDATPAADASGDAARIEALLASSYDTELLPHIAAKAQSVATLRGQIAADFAAATAEHGASGAGAGAPVNFALKDTGTVVASKLDSRARTLDLDVDADGTADVVLQLGPVVRGSALRDVAPKLYDFTSFRDQIEFAKLGRALNDRASGSLTIPEGDLIGKTVGFTGVVPLKSAKDKWLVTPVALEVMP</sequence>
<organism evidence="2 3">
    <name type="scientific">Rhodobacter aestuarii</name>
    <dbReference type="NCBI Taxonomy" id="453582"/>
    <lineage>
        <taxon>Bacteria</taxon>
        <taxon>Pseudomonadati</taxon>
        <taxon>Pseudomonadota</taxon>
        <taxon>Alphaproteobacteria</taxon>
        <taxon>Rhodobacterales</taxon>
        <taxon>Rhodobacter group</taxon>
        <taxon>Rhodobacter</taxon>
    </lineage>
</organism>